<evidence type="ECO:0000256" key="2">
    <source>
        <dbReference type="ARBA" id="ARBA00022898"/>
    </source>
</evidence>
<dbReference type="Proteomes" id="UP001515480">
    <property type="component" value="Unassembled WGS sequence"/>
</dbReference>
<keyword evidence="5" id="KW-1185">Reference proteome</keyword>
<dbReference type="SUPFAM" id="SSF53383">
    <property type="entry name" value="PLP-dependent transferases"/>
    <property type="match status" value="1"/>
</dbReference>
<dbReference type="Pfam" id="PF00202">
    <property type="entry name" value="Aminotran_3"/>
    <property type="match status" value="1"/>
</dbReference>
<dbReference type="InterPro" id="IPR005814">
    <property type="entry name" value="Aminotrans_3"/>
</dbReference>
<dbReference type="PROSITE" id="PS00600">
    <property type="entry name" value="AA_TRANSFER_CLASS_3"/>
    <property type="match status" value="1"/>
</dbReference>
<evidence type="ECO:0000256" key="3">
    <source>
        <dbReference type="RuleBase" id="RU003560"/>
    </source>
</evidence>
<gene>
    <name evidence="4" type="ORF">AB1Y20_009904</name>
</gene>
<comment type="cofactor">
    <cofactor evidence="1">
        <name>pyridoxal 5'-phosphate</name>
        <dbReference type="ChEBI" id="CHEBI:597326"/>
    </cofactor>
</comment>
<dbReference type="GO" id="GO:0008483">
    <property type="term" value="F:transaminase activity"/>
    <property type="evidence" value="ECO:0007669"/>
    <property type="project" value="InterPro"/>
</dbReference>
<dbReference type="PANTHER" id="PTHR43713">
    <property type="entry name" value="GLUTAMATE-1-SEMIALDEHYDE 2,1-AMINOMUTASE"/>
    <property type="match status" value="1"/>
</dbReference>
<reference evidence="4 5" key="1">
    <citation type="journal article" date="2024" name="Science">
        <title>Giant polyketide synthase enzymes in the biosynthesis of giant marine polyether toxins.</title>
        <authorList>
            <person name="Fallon T.R."/>
            <person name="Shende V.V."/>
            <person name="Wierzbicki I.H."/>
            <person name="Pendleton A.L."/>
            <person name="Watervoot N.F."/>
            <person name="Auber R.P."/>
            <person name="Gonzalez D.J."/>
            <person name="Wisecaver J.H."/>
            <person name="Moore B.S."/>
        </authorList>
    </citation>
    <scope>NUCLEOTIDE SEQUENCE [LARGE SCALE GENOMIC DNA]</scope>
    <source>
        <strain evidence="4 5">12B1</strain>
    </source>
</reference>
<evidence type="ECO:0000313" key="4">
    <source>
        <dbReference type="EMBL" id="KAL1528561.1"/>
    </source>
</evidence>
<organism evidence="4 5">
    <name type="scientific">Prymnesium parvum</name>
    <name type="common">Toxic golden alga</name>
    <dbReference type="NCBI Taxonomy" id="97485"/>
    <lineage>
        <taxon>Eukaryota</taxon>
        <taxon>Haptista</taxon>
        <taxon>Haptophyta</taxon>
        <taxon>Prymnesiophyceae</taxon>
        <taxon>Prymnesiales</taxon>
        <taxon>Prymnesiaceae</taxon>
        <taxon>Prymnesium</taxon>
    </lineage>
</organism>
<dbReference type="Gene3D" id="3.90.1150.10">
    <property type="entry name" value="Aspartate Aminotransferase, domain 1"/>
    <property type="match status" value="1"/>
</dbReference>
<dbReference type="InterPro" id="IPR015424">
    <property type="entry name" value="PyrdxlP-dep_Trfase"/>
</dbReference>
<proteinExistence type="inferred from homology"/>
<accession>A0AB34K2X0</accession>
<dbReference type="GO" id="GO:0030170">
    <property type="term" value="F:pyridoxal phosphate binding"/>
    <property type="evidence" value="ECO:0007669"/>
    <property type="project" value="InterPro"/>
</dbReference>
<dbReference type="InterPro" id="IPR015421">
    <property type="entry name" value="PyrdxlP-dep_Trfase_major"/>
</dbReference>
<name>A0AB34K2X0_PRYPA</name>
<dbReference type="Gene3D" id="3.40.640.10">
    <property type="entry name" value="Type I PLP-dependent aspartate aminotransferase-like (Major domain)"/>
    <property type="match status" value="1"/>
</dbReference>
<dbReference type="EMBL" id="JBGBPQ010000002">
    <property type="protein sequence ID" value="KAL1528561.1"/>
    <property type="molecule type" value="Genomic_DNA"/>
</dbReference>
<protein>
    <recommendedName>
        <fullName evidence="6">Glutamate-1-semialdehyde 2,1-aminomutase</fullName>
    </recommendedName>
</protein>
<dbReference type="PANTHER" id="PTHR43713:SF3">
    <property type="entry name" value="GLUTAMATE-1-SEMIALDEHYDE 2,1-AMINOMUTASE 1, CHLOROPLASTIC-RELATED"/>
    <property type="match status" value="1"/>
</dbReference>
<dbReference type="InterPro" id="IPR015422">
    <property type="entry name" value="PyrdxlP-dep_Trfase_small"/>
</dbReference>
<dbReference type="AlphaFoldDB" id="A0AB34K2X0"/>
<evidence type="ECO:0008006" key="6">
    <source>
        <dbReference type="Google" id="ProtNLM"/>
    </source>
</evidence>
<comment type="caution">
    <text evidence="4">The sequence shown here is derived from an EMBL/GenBank/DDBJ whole genome shotgun (WGS) entry which is preliminary data.</text>
</comment>
<dbReference type="InterPro" id="IPR049704">
    <property type="entry name" value="Aminotrans_3_PPA_site"/>
</dbReference>
<keyword evidence="2 3" id="KW-0663">Pyridoxal phosphate</keyword>
<evidence type="ECO:0000313" key="5">
    <source>
        <dbReference type="Proteomes" id="UP001515480"/>
    </source>
</evidence>
<sequence>MVKPYDVSHEKSQHLAGPYEAFVESHRGSKAYIESYRPVLSDNRNIANFSLPFKDSIHPIVCESAEGPYVWDRDGNKLIDFSGGFGPVLFGHNPPFVRDALVDMLSHNRWGLGFEHELVGRCSEKVCRMLGTERCTWVNTGTEATTLAMRLCRLKTNRPKIVIFENSYHGHFDGFLGTPTTAPDKCTPASPGIARSMVSDLVMLKYDDEESLAWIRRHAKDVAGVFCEPVQNRDPSVQPRAFLRALRAICDEQAITLVFDEVVTGFRVGSGGAQAMLGVSADLACYGKAIGGGFPVGLVTGRADWMKGVDGGLWQYGDTSFPKAARTYFAGTFCKHPLAMACVNAVLDHILEHGDKLYDELNGNAKYLCDSINKFWSDKKIGFSMVHFGSQMRFIIPANIAMAFFQTLLCNGVYCWEGRTCFITTTHTREVIDDMLLALKKTTEALIEHHATLPYVAS</sequence>
<comment type="similarity">
    <text evidence="3">Belongs to the class-III pyridoxal-phosphate-dependent aminotransferase family.</text>
</comment>
<evidence type="ECO:0000256" key="1">
    <source>
        <dbReference type="ARBA" id="ARBA00001933"/>
    </source>
</evidence>